<dbReference type="Pfam" id="PF14417">
    <property type="entry name" value="MEDS"/>
    <property type="match status" value="1"/>
</dbReference>
<gene>
    <name evidence="8" type="ORF">GRX03_11040</name>
</gene>
<dbReference type="InterPro" id="IPR025847">
    <property type="entry name" value="MEDS_domain"/>
</dbReference>
<organism evidence="8 9">
    <name type="scientific">Halovenus carboxidivorans</name>
    <dbReference type="NCBI Taxonomy" id="2692199"/>
    <lineage>
        <taxon>Archaea</taxon>
        <taxon>Methanobacteriati</taxon>
        <taxon>Methanobacteriota</taxon>
        <taxon>Stenosarchaea group</taxon>
        <taxon>Halobacteria</taxon>
        <taxon>Halobacteriales</taxon>
        <taxon>Haloarculaceae</taxon>
        <taxon>Halovenus</taxon>
    </lineage>
</organism>
<dbReference type="EC" id="2.7.13.3" evidence="2"/>
<evidence type="ECO:0000313" key="9">
    <source>
        <dbReference type="Proteomes" id="UP000466535"/>
    </source>
</evidence>
<dbReference type="PANTHER" id="PTHR44936">
    <property type="entry name" value="SENSOR PROTEIN CREC"/>
    <property type="match status" value="1"/>
</dbReference>
<evidence type="ECO:0000313" key="8">
    <source>
        <dbReference type="EMBL" id="MXR52132.1"/>
    </source>
</evidence>
<comment type="caution">
    <text evidence="8">The sequence shown here is derived from an EMBL/GenBank/DDBJ whole genome shotgun (WGS) entry which is preliminary data.</text>
</comment>
<evidence type="ECO:0000256" key="6">
    <source>
        <dbReference type="ARBA" id="ARBA00022840"/>
    </source>
</evidence>
<evidence type="ECO:0000256" key="5">
    <source>
        <dbReference type="ARBA" id="ARBA00022777"/>
    </source>
</evidence>
<sequence length="454" mass="50961">MARHEESSRLFTGDGQKEQLFAELDRADLSRHLALFYEDQDVQLEVATIYLCYGLMSGKKCLYFPESNGPEAIRQSLRDAGIDVDQRIADGDLTITDATEAYLDPEFDSDRMISTLEAAAEESVEEGYDGLCAAGENTWCFHTDVPFEQILSFESEFDDACGDVPVTALCQYDLARFSRESAAKALWTHDQLIYQYTLCDNPYYIPPEEFTADTDVALDAKLMLNQTYDLARTQRQLKQREQRLEVVSRVLRHNIRNDLNVVTGNIELVSESAALSEEDQQRLADAIEHVSRVCEIAEKSRYVQQTLERTTINSFDLRALLRKVVAEVTDQYPDATLNVEGETDVQIATSNAFGEALVRLLSAIVQSEPEEPTAITISCEPVAPENVAISIEAERPLIPATDRDALERGTETQLKHGTGLDLWLAKWIIESGYGTVSFPEDSSRLQITTKRISE</sequence>
<dbReference type="GO" id="GO:0005524">
    <property type="term" value="F:ATP binding"/>
    <property type="evidence" value="ECO:0007669"/>
    <property type="project" value="UniProtKB-KW"/>
</dbReference>
<evidence type="ECO:0000256" key="1">
    <source>
        <dbReference type="ARBA" id="ARBA00000085"/>
    </source>
</evidence>
<protein>
    <recommendedName>
        <fullName evidence="2">histidine kinase</fullName>
        <ecNumber evidence="2">2.7.13.3</ecNumber>
    </recommendedName>
</protein>
<evidence type="ECO:0000256" key="2">
    <source>
        <dbReference type="ARBA" id="ARBA00012438"/>
    </source>
</evidence>
<feature type="domain" description="MEDS" evidence="7">
    <location>
        <begin position="31"/>
        <end position="189"/>
    </location>
</feature>
<dbReference type="GO" id="GO:0004673">
    <property type="term" value="F:protein histidine kinase activity"/>
    <property type="evidence" value="ECO:0007669"/>
    <property type="project" value="UniProtKB-EC"/>
</dbReference>
<name>A0A6B0T9U6_9EURY</name>
<accession>A0A6B0T9U6</accession>
<dbReference type="InterPro" id="IPR050980">
    <property type="entry name" value="2C_sensor_his_kinase"/>
</dbReference>
<keyword evidence="3" id="KW-0808">Transferase</keyword>
<dbReference type="PANTHER" id="PTHR44936:SF10">
    <property type="entry name" value="SENSOR PROTEIN RSTB"/>
    <property type="match status" value="1"/>
</dbReference>
<evidence type="ECO:0000259" key="7">
    <source>
        <dbReference type="Pfam" id="PF14417"/>
    </source>
</evidence>
<reference evidence="8 9" key="1">
    <citation type="submission" date="2019-12" db="EMBL/GenBank/DDBJ databases">
        <title>Isolation and characterization of three novel carbon monoxide-oxidizing members of Halobacteria from salione crusts and soils.</title>
        <authorList>
            <person name="Myers M.R."/>
            <person name="King G.M."/>
        </authorList>
    </citation>
    <scope>NUCLEOTIDE SEQUENCE [LARGE SCALE GENOMIC DNA]</scope>
    <source>
        <strain evidence="8 9">WSH3</strain>
    </source>
</reference>
<dbReference type="AlphaFoldDB" id="A0A6B0T9U6"/>
<keyword evidence="4" id="KW-0547">Nucleotide-binding</keyword>
<proteinExistence type="predicted"/>
<dbReference type="RefSeq" id="WP_159764266.1">
    <property type="nucleotide sequence ID" value="NZ_WUUT01000004.1"/>
</dbReference>
<evidence type="ECO:0000256" key="4">
    <source>
        <dbReference type="ARBA" id="ARBA00022741"/>
    </source>
</evidence>
<comment type="catalytic activity">
    <reaction evidence="1">
        <text>ATP + protein L-histidine = ADP + protein N-phospho-L-histidine.</text>
        <dbReference type="EC" id="2.7.13.3"/>
    </reaction>
</comment>
<evidence type="ECO:0000256" key="3">
    <source>
        <dbReference type="ARBA" id="ARBA00022679"/>
    </source>
</evidence>
<keyword evidence="9" id="KW-1185">Reference proteome</keyword>
<keyword evidence="5 8" id="KW-0418">Kinase</keyword>
<dbReference type="InterPro" id="IPR036890">
    <property type="entry name" value="HATPase_C_sf"/>
</dbReference>
<dbReference type="Proteomes" id="UP000466535">
    <property type="component" value="Unassembled WGS sequence"/>
</dbReference>
<dbReference type="EMBL" id="WUUT01000004">
    <property type="protein sequence ID" value="MXR52132.1"/>
    <property type="molecule type" value="Genomic_DNA"/>
</dbReference>
<dbReference type="OrthoDB" id="82207at2157"/>
<dbReference type="Gene3D" id="3.30.565.10">
    <property type="entry name" value="Histidine kinase-like ATPase, C-terminal domain"/>
    <property type="match status" value="1"/>
</dbReference>
<keyword evidence="6" id="KW-0067">ATP-binding</keyword>